<dbReference type="EMBL" id="QKKF02010319">
    <property type="protein sequence ID" value="RZF44853.1"/>
    <property type="molecule type" value="Genomic_DNA"/>
</dbReference>
<dbReference type="InParanoid" id="A0A482XGD7"/>
<protein>
    <submittedName>
        <fullName evidence="2">Uncharacterized protein</fullName>
    </submittedName>
</protein>
<reference evidence="2" key="2">
    <citation type="submission" date="2019-02" db="EMBL/GenBank/DDBJ databases">
        <authorList>
            <person name="Zhu J."/>
            <person name="Jiang F."/>
            <person name="Wang X."/>
            <person name="Yang P."/>
            <person name="Bao Y."/>
            <person name="Zhao W."/>
            <person name="Wang W."/>
            <person name="Lu H."/>
            <person name="Wang Q."/>
            <person name="Cui N."/>
            <person name="Li J."/>
            <person name="Chen X."/>
            <person name="Luo L."/>
            <person name="Yu J."/>
            <person name="Kang L."/>
            <person name="Cui F."/>
        </authorList>
    </citation>
    <scope>NUCLEOTIDE SEQUENCE</scope>
    <source>
        <strain evidence="2">Lst14</strain>
        <tissue evidence="2">Whole body</tissue>
    </source>
</reference>
<dbReference type="Proteomes" id="UP000291343">
    <property type="component" value="Unassembled WGS sequence"/>
</dbReference>
<evidence type="ECO:0000313" key="2">
    <source>
        <dbReference type="EMBL" id="RZF44853.1"/>
    </source>
</evidence>
<dbReference type="EMBL" id="QKKF02016719">
    <property type="protein sequence ID" value="RZF41632.1"/>
    <property type="molecule type" value="Genomic_DNA"/>
</dbReference>
<comment type="caution">
    <text evidence="2">The sequence shown here is derived from an EMBL/GenBank/DDBJ whole genome shotgun (WGS) entry which is preliminary data.</text>
</comment>
<proteinExistence type="predicted"/>
<dbReference type="AlphaFoldDB" id="A0A482XGD7"/>
<evidence type="ECO:0000313" key="1">
    <source>
        <dbReference type="EMBL" id="RZF41632.1"/>
    </source>
</evidence>
<keyword evidence="3" id="KW-1185">Reference proteome</keyword>
<reference evidence="2 3" key="1">
    <citation type="journal article" date="2017" name="Gigascience">
        <title>Genome sequence of the small brown planthopper, Laodelphax striatellus.</title>
        <authorList>
            <person name="Zhu J."/>
            <person name="Jiang F."/>
            <person name="Wang X."/>
            <person name="Yang P."/>
            <person name="Bao Y."/>
            <person name="Zhao W."/>
            <person name="Wang W."/>
            <person name="Lu H."/>
            <person name="Wang Q."/>
            <person name="Cui N."/>
            <person name="Li J."/>
            <person name="Chen X."/>
            <person name="Luo L."/>
            <person name="Yu J."/>
            <person name="Kang L."/>
            <person name="Cui F."/>
        </authorList>
    </citation>
    <scope>NUCLEOTIDE SEQUENCE [LARGE SCALE GENOMIC DNA]</scope>
    <source>
        <strain evidence="2">Lst14</strain>
        <tissue evidence="2">Whole body</tissue>
    </source>
</reference>
<gene>
    <name evidence="2" type="ORF">LSTR_LSTR000805</name>
    <name evidence="1" type="ORF">LSTR_LSTR017417</name>
</gene>
<accession>A0A482XGD7</accession>
<organism evidence="2 3">
    <name type="scientific">Laodelphax striatellus</name>
    <name type="common">Small brown planthopper</name>
    <name type="synonym">Delphax striatella</name>
    <dbReference type="NCBI Taxonomy" id="195883"/>
    <lineage>
        <taxon>Eukaryota</taxon>
        <taxon>Metazoa</taxon>
        <taxon>Ecdysozoa</taxon>
        <taxon>Arthropoda</taxon>
        <taxon>Hexapoda</taxon>
        <taxon>Insecta</taxon>
        <taxon>Pterygota</taxon>
        <taxon>Neoptera</taxon>
        <taxon>Paraneoptera</taxon>
        <taxon>Hemiptera</taxon>
        <taxon>Auchenorrhyncha</taxon>
        <taxon>Fulgoroidea</taxon>
        <taxon>Delphacidae</taxon>
        <taxon>Criomorphinae</taxon>
        <taxon>Laodelphax</taxon>
    </lineage>
</organism>
<name>A0A482XGD7_LAOST</name>
<evidence type="ECO:0000313" key="3">
    <source>
        <dbReference type="Proteomes" id="UP000291343"/>
    </source>
</evidence>
<sequence>MCRCLLLPHLVGSHFRSHSMAKAASTPTPHHPSIIVLSIIHGTITIQSRRIASPAMPSGVSTQGRPAPFNLKQWLPDNFLEWLPIPISVQS</sequence>